<evidence type="ECO:0000256" key="1">
    <source>
        <dbReference type="SAM" id="MobiDB-lite"/>
    </source>
</evidence>
<proteinExistence type="predicted"/>
<feature type="compositionally biased region" description="Low complexity" evidence="1">
    <location>
        <begin position="199"/>
        <end position="220"/>
    </location>
</feature>
<dbReference type="SUPFAM" id="SSF141571">
    <property type="entry name" value="Pentapeptide repeat-like"/>
    <property type="match status" value="1"/>
</dbReference>
<name>A0A495Y273_9MICO</name>
<comment type="caution">
    <text evidence="2">The sequence shown here is derived from an EMBL/GenBank/DDBJ whole genome shotgun (WGS) entry which is preliminary data.</text>
</comment>
<evidence type="ECO:0000313" key="2">
    <source>
        <dbReference type="EMBL" id="RKT79096.1"/>
    </source>
</evidence>
<dbReference type="AlphaFoldDB" id="A0A495Y273"/>
<evidence type="ECO:0000313" key="3">
    <source>
        <dbReference type="Proteomes" id="UP000278440"/>
    </source>
</evidence>
<sequence length="317" mass="33752">MGTVVARTRIELGRREDLGADCARCFGLCCVALAFARTADFPVDKPAGEPCVNLDADDGCVAHGRLREVGYKGCTVFDCFGAGQKVSQRTFGGRSWRDDPATREAMFAVFPVVRRLHELLWYLDEAITMVAAARDPAPWAASFERVRRLSDGEPAALAALDVDAEYAAARDLLVEASEVARSVRGGRPGRRGGRGGRESQGPRGPRGSRGGARVSGVTVGPGSDLSGARLAGADLDGLTLRGSLAIAADLRGATLRRCDVLGVDLRDADLGGADLATAIYLTQMQVNSARGDDRTRLPDGFERPRHWVARTAPTTRS</sequence>
<keyword evidence="3" id="KW-1185">Reference proteome</keyword>
<organism evidence="2 3">
    <name type="scientific">Terracoccus luteus</name>
    <dbReference type="NCBI Taxonomy" id="53356"/>
    <lineage>
        <taxon>Bacteria</taxon>
        <taxon>Bacillati</taxon>
        <taxon>Actinomycetota</taxon>
        <taxon>Actinomycetes</taxon>
        <taxon>Micrococcales</taxon>
        <taxon>Intrasporangiaceae</taxon>
        <taxon>Terracoccus</taxon>
    </lineage>
</organism>
<feature type="region of interest" description="Disordered" evidence="1">
    <location>
        <begin position="183"/>
        <end position="226"/>
    </location>
</feature>
<accession>A0A495Y273</accession>
<reference evidence="2 3" key="1">
    <citation type="submission" date="2018-10" db="EMBL/GenBank/DDBJ databases">
        <title>Sequencing the genomes of 1000 actinobacteria strains.</title>
        <authorList>
            <person name="Klenk H.-P."/>
        </authorList>
    </citation>
    <scope>NUCLEOTIDE SEQUENCE [LARGE SCALE GENOMIC DNA]</scope>
    <source>
        <strain evidence="2 3">DSM 44267</strain>
    </source>
</reference>
<gene>
    <name evidence="2" type="ORF">DFJ68_2551</name>
</gene>
<dbReference type="EMBL" id="RBXT01000001">
    <property type="protein sequence ID" value="RKT79096.1"/>
    <property type="molecule type" value="Genomic_DNA"/>
</dbReference>
<protein>
    <submittedName>
        <fullName evidence="2">Pentapeptide repeat protein</fullName>
    </submittedName>
</protein>
<dbReference type="InterPro" id="IPR001646">
    <property type="entry name" value="5peptide_repeat"/>
</dbReference>
<dbReference type="Proteomes" id="UP000278440">
    <property type="component" value="Unassembled WGS sequence"/>
</dbReference>
<dbReference type="Pfam" id="PF00805">
    <property type="entry name" value="Pentapeptide"/>
    <property type="match status" value="1"/>
</dbReference>
<dbReference type="Gene3D" id="2.160.20.80">
    <property type="entry name" value="E3 ubiquitin-protein ligase SopA"/>
    <property type="match status" value="1"/>
</dbReference>
<dbReference type="OrthoDB" id="154708at2"/>